<accession>A0A1G1XBA5</accession>
<evidence type="ECO:0008006" key="3">
    <source>
        <dbReference type="Google" id="ProtNLM"/>
    </source>
</evidence>
<evidence type="ECO:0000313" key="2">
    <source>
        <dbReference type="Proteomes" id="UP000177941"/>
    </source>
</evidence>
<dbReference type="EMBL" id="MHHS01000008">
    <property type="protein sequence ID" value="OGY37365.1"/>
    <property type="molecule type" value="Genomic_DNA"/>
</dbReference>
<comment type="caution">
    <text evidence="1">The sequence shown here is derived from an EMBL/GenBank/DDBJ whole genome shotgun (WGS) entry which is preliminary data.</text>
</comment>
<dbReference type="AlphaFoldDB" id="A0A1G1XBA5"/>
<evidence type="ECO:0000313" key="1">
    <source>
        <dbReference type="EMBL" id="OGY37365.1"/>
    </source>
</evidence>
<gene>
    <name evidence="1" type="ORF">A3E36_02980</name>
</gene>
<reference evidence="1 2" key="1">
    <citation type="journal article" date="2016" name="Nat. Commun.">
        <title>Thousands of microbial genomes shed light on interconnected biogeochemical processes in an aquifer system.</title>
        <authorList>
            <person name="Anantharaman K."/>
            <person name="Brown C.T."/>
            <person name="Hug L.A."/>
            <person name="Sharon I."/>
            <person name="Castelle C.J."/>
            <person name="Probst A.J."/>
            <person name="Thomas B.C."/>
            <person name="Singh A."/>
            <person name="Wilkins M.J."/>
            <person name="Karaoz U."/>
            <person name="Brodie E.L."/>
            <person name="Williams K.H."/>
            <person name="Hubbard S.S."/>
            <person name="Banfield J.F."/>
        </authorList>
    </citation>
    <scope>NUCLEOTIDE SEQUENCE [LARGE SCALE GENOMIC DNA]</scope>
</reference>
<sequence length="95" mass="10883">MSIKNLQFSLPISIVKEGKTFVAHTSVLDISTCANSLKEVKDRFIELVEIFFEELEKKGTTDEVLESMGWQKIESSWEPPVEVEHSIEQFQVPAR</sequence>
<protein>
    <recommendedName>
        <fullName evidence="3">HicB-like antitoxin of toxin-antitoxin system domain-containing protein</fullName>
    </recommendedName>
</protein>
<proteinExistence type="predicted"/>
<name>A0A1G1XBA5_9BACT</name>
<dbReference type="Proteomes" id="UP000177941">
    <property type="component" value="Unassembled WGS sequence"/>
</dbReference>
<organism evidence="1 2">
    <name type="scientific">Candidatus Andersenbacteria bacterium RIFCSPHIGHO2_12_FULL_45_11b</name>
    <dbReference type="NCBI Taxonomy" id="1797282"/>
    <lineage>
        <taxon>Bacteria</taxon>
        <taxon>Candidatus Anderseniibacteriota</taxon>
    </lineage>
</organism>